<dbReference type="AlphaFoldDB" id="A0A7W5AYI1"/>
<dbReference type="InterPro" id="IPR012340">
    <property type="entry name" value="NA-bd_OB-fold"/>
</dbReference>
<keyword evidence="2 5" id="KW-0436">Ligase</keyword>
<feature type="domain" description="ATP-dependent DNA ligase family profile" evidence="4">
    <location>
        <begin position="20"/>
        <end position="195"/>
    </location>
</feature>
<protein>
    <submittedName>
        <fullName evidence="5">Bifunctional non-homologous end joining protein LigD</fullName>
        <ecNumber evidence="5">6.5.1.1</ecNumber>
    </submittedName>
</protein>
<evidence type="ECO:0000313" key="6">
    <source>
        <dbReference type="Proteomes" id="UP000570361"/>
    </source>
</evidence>
<reference evidence="5 6" key="1">
    <citation type="submission" date="2020-08" db="EMBL/GenBank/DDBJ databases">
        <title>Genomic Encyclopedia of Type Strains, Phase III (KMG-III): the genomes of soil and plant-associated and newly described type strains.</title>
        <authorList>
            <person name="Whitman W."/>
        </authorList>
    </citation>
    <scope>NUCLEOTIDE SEQUENCE [LARGE SCALE GENOMIC DNA]</scope>
    <source>
        <strain evidence="5 6">CECT 5862</strain>
    </source>
</reference>
<proteinExistence type="inferred from homology"/>
<dbReference type="InterPro" id="IPR012310">
    <property type="entry name" value="DNA_ligase_ATP-dep_cent"/>
</dbReference>
<dbReference type="CDD" id="cd07906">
    <property type="entry name" value="Adenylation_DNA_ligase_LigD_LigC"/>
    <property type="match status" value="1"/>
</dbReference>
<dbReference type="EMBL" id="JACHXK010000006">
    <property type="protein sequence ID" value="MBB3111083.1"/>
    <property type="molecule type" value="Genomic_DNA"/>
</dbReference>
<dbReference type="SUPFAM" id="SSF50249">
    <property type="entry name" value="Nucleic acid-binding proteins"/>
    <property type="match status" value="1"/>
</dbReference>
<dbReference type="Gene3D" id="3.30.1490.70">
    <property type="match status" value="1"/>
</dbReference>
<dbReference type="Pfam" id="PF01068">
    <property type="entry name" value="DNA_ligase_A_M"/>
    <property type="match status" value="1"/>
</dbReference>
<dbReference type="GO" id="GO:0003910">
    <property type="term" value="F:DNA ligase (ATP) activity"/>
    <property type="evidence" value="ECO:0007669"/>
    <property type="project" value="UniProtKB-EC"/>
</dbReference>
<sequence>MLFSPIKPMLLTSGEEPFDDIEFLFEPKWDGIRLLLHKQGDRLEAYTRSGRLVTDKFPELREAAAAIGGHTAVLDCEGVCLRGSRSAFDDFAYRCRLSDAMKIRSALTTHPATFVVFDVLRSTIEHLKEPLLERKARLQLMLTVSNVIVPSAYIAEQGRALYAWTREQEMEGIVAKRASSCYKVNTVSQDWIKIKHAKRIDAIILGYRTEPRFGLVIGLHFRTVRNKPVGIVESGISEAARKEFLALAHPLHTSSDGRTQWLEPLLVCTIQYRDRSDTHQLGDTEFIGFRFDKRVEDCSWSY</sequence>
<evidence type="ECO:0000256" key="1">
    <source>
        <dbReference type="ARBA" id="ARBA00007572"/>
    </source>
</evidence>
<dbReference type="RefSeq" id="WP_183600957.1">
    <property type="nucleotide sequence ID" value="NZ_JACHXK010000006.1"/>
</dbReference>
<evidence type="ECO:0000256" key="3">
    <source>
        <dbReference type="ARBA" id="ARBA00034003"/>
    </source>
</evidence>
<evidence type="ECO:0000313" key="5">
    <source>
        <dbReference type="EMBL" id="MBB3111083.1"/>
    </source>
</evidence>
<dbReference type="Proteomes" id="UP000570361">
    <property type="component" value="Unassembled WGS sequence"/>
</dbReference>
<dbReference type="Gene3D" id="3.30.470.30">
    <property type="entry name" value="DNA ligase/mRNA capping enzyme"/>
    <property type="match status" value="1"/>
</dbReference>
<evidence type="ECO:0000256" key="2">
    <source>
        <dbReference type="ARBA" id="ARBA00022598"/>
    </source>
</evidence>
<comment type="catalytic activity">
    <reaction evidence="3">
        <text>ATP + (deoxyribonucleotide)n-3'-hydroxyl + 5'-phospho-(deoxyribonucleotide)m = (deoxyribonucleotide)n+m + AMP + diphosphate.</text>
        <dbReference type="EC" id="6.5.1.1"/>
    </reaction>
</comment>
<keyword evidence="6" id="KW-1185">Reference proteome</keyword>
<dbReference type="Gene3D" id="2.40.50.140">
    <property type="entry name" value="Nucleic acid-binding proteins"/>
    <property type="match status" value="1"/>
</dbReference>
<dbReference type="GO" id="GO:0006281">
    <property type="term" value="P:DNA repair"/>
    <property type="evidence" value="ECO:0007669"/>
    <property type="project" value="InterPro"/>
</dbReference>
<dbReference type="GO" id="GO:0006310">
    <property type="term" value="P:DNA recombination"/>
    <property type="evidence" value="ECO:0007669"/>
    <property type="project" value="InterPro"/>
</dbReference>
<dbReference type="PANTHER" id="PTHR45674:SF4">
    <property type="entry name" value="DNA LIGASE 1"/>
    <property type="match status" value="1"/>
</dbReference>
<comment type="caution">
    <text evidence="5">The sequence shown here is derived from an EMBL/GenBank/DDBJ whole genome shotgun (WGS) entry which is preliminary data.</text>
</comment>
<gene>
    <name evidence="5" type="ORF">FHS18_003151</name>
</gene>
<name>A0A7W5AYI1_9BACL</name>
<dbReference type="PANTHER" id="PTHR45674">
    <property type="entry name" value="DNA LIGASE 1/3 FAMILY MEMBER"/>
    <property type="match status" value="1"/>
</dbReference>
<dbReference type="EC" id="6.5.1.1" evidence="5"/>
<dbReference type="SUPFAM" id="SSF56091">
    <property type="entry name" value="DNA ligase/mRNA capping enzyme, catalytic domain"/>
    <property type="match status" value="1"/>
</dbReference>
<organism evidence="5 6">
    <name type="scientific">Paenibacillus phyllosphaerae</name>
    <dbReference type="NCBI Taxonomy" id="274593"/>
    <lineage>
        <taxon>Bacteria</taxon>
        <taxon>Bacillati</taxon>
        <taxon>Bacillota</taxon>
        <taxon>Bacilli</taxon>
        <taxon>Bacillales</taxon>
        <taxon>Paenibacillaceae</taxon>
        <taxon>Paenibacillus</taxon>
    </lineage>
</organism>
<evidence type="ECO:0000259" key="4">
    <source>
        <dbReference type="Pfam" id="PF01068"/>
    </source>
</evidence>
<accession>A0A7W5AYI1</accession>
<dbReference type="InterPro" id="IPR050191">
    <property type="entry name" value="ATP-dep_DNA_ligase"/>
</dbReference>
<dbReference type="GO" id="GO:0005524">
    <property type="term" value="F:ATP binding"/>
    <property type="evidence" value="ECO:0007669"/>
    <property type="project" value="InterPro"/>
</dbReference>
<comment type="similarity">
    <text evidence="1">Belongs to the ATP-dependent DNA ligase family.</text>
</comment>